<feature type="compositionally biased region" description="Polar residues" evidence="1">
    <location>
        <begin position="12"/>
        <end position="24"/>
    </location>
</feature>
<dbReference type="Proteomes" id="UP000197138">
    <property type="component" value="Unassembled WGS sequence"/>
</dbReference>
<evidence type="ECO:0000313" key="3">
    <source>
        <dbReference type="Proteomes" id="UP000197138"/>
    </source>
</evidence>
<protein>
    <submittedName>
        <fullName evidence="2">Uncharacterized protein</fullName>
    </submittedName>
</protein>
<dbReference type="AlphaFoldDB" id="A0A218XN74"/>
<feature type="region of interest" description="Disordered" evidence="1">
    <location>
        <begin position="1"/>
        <end position="24"/>
    </location>
</feature>
<reference evidence="3" key="1">
    <citation type="journal article" date="2017" name="Plant J.">
        <title>The pomegranate (Punica granatum L.) genome and the genomics of punicalagin biosynthesis.</title>
        <authorList>
            <person name="Qin G."/>
            <person name="Xu C."/>
            <person name="Ming R."/>
            <person name="Tang H."/>
            <person name="Guyot R."/>
            <person name="Kramer E.M."/>
            <person name="Hu Y."/>
            <person name="Yi X."/>
            <person name="Qi Y."/>
            <person name="Xu X."/>
            <person name="Gao Z."/>
            <person name="Pan H."/>
            <person name="Jian J."/>
            <person name="Tian Y."/>
            <person name="Yue Z."/>
            <person name="Xu Y."/>
        </authorList>
    </citation>
    <scope>NUCLEOTIDE SEQUENCE [LARGE SCALE GENOMIC DNA]</scope>
    <source>
        <strain evidence="3">cv. Dabenzi</strain>
    </source>
</reference>
<accession>A0A218XN74</accession>
<evidence type="ECO:0000313" key="2">
    <source>
        <dbReference type="EMBL" id="OWM86228.1"/>
    </source>
</evidence>
<comment type="caution">
    <text evidence="2">The sequence shown here is derived from an EMBL/GenBank/DDBJ whole genome shotgun (WGS) entry which is preliminary data.</text>
</comment>
<dbReference type="EMBL" id="MTKT01001090">
    <property type="protein sequence ID" value="OWM86228.1"/>
    <property type="molecule type" value="Genomic_DNA"/>
</dbReference>
<gene>
    <name evidence="2" type="ORF">CDL15_Pgr011052</name>
</gene>
<evidence type="ECO:0000256" key="1">
    <source>
        <dbReference type="SAM" id="MobiDB-lite"/>
    </source>
</evidence>
<name>A0A218XN74_PUNGR</name>
<organism evidence="2 3">
    <name type="scientific">Punica granatum</name>
    <name type="common">Pomegranate</name>
    <dbReference type="NCBI Taxonomy" id="22663"/>
    <lineage>
        <taxon>Eukaryota</taxon>
        <taxon>Viridiplantae</taxon>
        <taxon>Streptophyta</taxon>
        <taxon>Embryophyta</taxon>
        <taxon>Tracheophyta</taxon>
        <taxon>Spermatophyta</taxon>
        <taxon>Magnoliopsida</taxon>
        <taxon>eudicotyledons</taxon>
        <taxon>Gunneridae</taxon>
        <taxon>Pentapetalae</taxon>
        <taxon>rosids</taxon>
        <taxon>malvids</taxon>
        <taxon>Myrtales</taxon>
        <taxon>Lythraceae</taxon>
        <taxon>Punica</taxon>
    </lineage>
</organism>
<sequence length="88" mass="9856">MEIFEDSKRTKMSASRQYSSSSNCDETNFNLDVAQSLVCPQGSKAANMKLKGKSKAFGSGSQKDEKYNELKSQVARRLDLLDDLKKDK</sequence>
<proteinExistence type="predicted"/>